<dbReference type="AlphaFoldDB" id="A0A7J7LLW3"/>
<keyword evidence="2" id="KW-1185">Reference proteome</keyword>
<reference evidence="1 2" key="1">
    <citation type="journal article" date="2020" name="IScience">
        <title>Genome Sequencing of the Endangered Kingdonia uniflora (Circaeasteraceae, Ranunculales) Reveals Potential Mechanisms of Evolutionary Specialization.</title>
        <authorList>
            <person name="Sun Y."/>
            <person name="Deng T."/>
            <person name="Zhang A."/>
            <person name="Moore M.J."/>
            <person name="Landis J.B."/>
            <person name="Lin N."/>
            <person name="Zhang H."/>
            <person name="Zhang X."/>
            <person name="Huang J."/>
            <person name="Zhang X."/>
            <person name="Sun H."/>
            <person name="Wang H."/>
        </authorList>
    </citation>
    <scope>NUCLEOTIDE SEQUENCE [LARGE SCALE GENOMIC DNA]</scope>
    <source>
        <strain evidence="1">TB1705</strain>
        <tissue evidence="1">Leaf</tissue>
    </source>
</reference>
<protein>
    <submittedName>
        <fullName evidence="1">Uncharacterized protein</fullName>
    </submittedName>
</protein>
<sequence>MFGDRRLLGNLYLDQLRGQGWVDGVQFLIDHIGYDLYWARVSTLYILPDYSRTINANAIGPRAVRGWIIPLRFSHSMPQETQFTQEDMDTSTDPRWRFRVVDIDGTDRLLDVPRLSIVHLLDYLFWTMSLYFNFGLRALYI</sequence>
<proteinExistence type="predicted"/>
<evidence type="ECO:0000313" key="1">
    <source>
        <dbReference type="EMBL" id="KAF6143646.1"/>
    </source>
</evidence>
<accession>A0A7J7LLW3</accession>
<organism evidence="1 2">
    <name type="scientific">Kingdonia uniflora</name>
    <dbReference type="NCBI Taxonomy" id="39325"/>
    <lineage>
        <taxon>Eukaryota</taxon>
        <taxon>Viridiplantae</taxon>
        <taxon>Streptophyta</taxon>
        <taxon>Embryophyta</taxon>
        <taxon>Tracheophyta</taxon>
        <taxon>Spermatophyta</taxon>
        <taxon>Magnoliopsida</taxon>
        <taxon>Ranunculales</taxon>
        <taxon>Circaeasteraceae</taxon>
        <taxon>Kingdonia</taxon>
    </lineage>
</organism>
<name>A0A7J7LLW3_9MAGN</name>
<evidence type="ECO:0000313" key="2">
    <source>
        <dbReference type="Proteomes" id="UP000541444"/>
    </source>
</evidence>
<gene>
    <name evidence="1" type="ORF">GIB67_004175</name>
</gene>
<dbReference type="EMBL" id="JACGCM010002201">
    <property type="protein sequence ID" value="KAF6143646.1"/>
    <property type="molecule type" value="Genomic_DNA"/>
</dbReference>
<comment type="caution">
    <text evidence="1">The sequence shown here is derived from an EMBL/GenBank/DDBJ whole genome shotgun (WGS) entry which is preliminary data.</text>
</comment>
<dbReference type="Proteomes" id="UP000541444">
    <property type="component" value="Unassembled WGS sequence"/>
</dbReference>